<organism evidence="2 3">
    <name type="scientific">Algibacter aquimarinus</name>
    <dbReference type="NCBI Taxonomy" id="1136748"/>
    <lineage>
        <taxon>Bacteria</taxon>
        <taxon>Pseudomonadati</taxon>
        <taxon>Bacteroidota</taxon>
        <taxon>Flavobacteriia</taxon>
        <taxon>Flavobacteriales</taxon>
        <taxon>Flavobacteriaceae</taxon>
        <taxon>Algibacter</taxon>
    </lineage>
</organism>
<dbReference type="EMBL" id="BAABJK010000004">
    <property type="protein sequence ID" value="GAA4966401.1"/>
    <property type="molecule type" value="Genomic_DNA"/>
</dbReference>
<keyword evidence="3" id="KW-1185">Reference proteome</keyword>
<evidence type="ECO:0000256" key="1">
    <source>
        <dbReference type="SAM" id="SignalP"/>
    </source>
</evidence>
<evidence type="ECO:0000313" key="2">
    <source>
        <dbReference type="EMBL" id="GAA4966401.1"/>
    </source>
</evidence>
<evidence type="ECO:0000313" key="3">
    <source>
        <dbReference type="Proteomes" id="UP001501692"/>
    </source>
</evidence>
<feature type="signal peptide" evidence="1">
    <location>
        <begin position="1"/>
        <end position="18"/>
    </location>
</feature>
<sequence>MKASFFIVLFFISSIGFAQNNHIVKTEDGRRVLLKADFTWEYIDLTTTPEIRSIKKEVSKVSKENSCKIASDFEEPKLDKKIQNQLKKGRATISHIKKKVAKDYDCTVEDITLLSASEKKSSGIYKFCANGKRVTYKRVGNSIIENGKFF</sequence>
<gene>
    <name evidence="2" type="ORF">GCM10023315_14570</name>
</gene>
<evidence type="ECO:0008006" key="4">
    <source>
        <dbReference type="Google" id="ProtNLM"/>
    </source>
</evidence>
<feature type="chain" id="PRO_5045825622" description="DUF3157 family protein" evidence="1">
    <location>
        <begin position="19"/>
        <end position="150"/>
    </location>
</feature>
<reference evidence="3" key="1">
    <citation type="journal article" date="2019" name="Int. J. Syst. Evol. Microbiol.">
        <title>The Global Catalogue of Microorganisms (GCM) 10K type strain sequencing project: providing services to taxonomists for standard genome sequencing and annotation.</title>
        <authorList>
            <consortium name="The Broad Institute Genomics Platform"/>
            <consortium name="The Broad Institute Genome Sequencing Center for Infectious Disease"/>
            <person name="Wu L."/>
            <person name="Ma J."/>
        </authorList>
    </citation>
    <scope>NUCLEOTIDE SEQUENCE [LARGE SCALE GENOMIC DNA]</scope>
    <source>
        <strain evidence="3">JCM 18287</strain>
    </source>
</reference>
<comment type="caution">
    <text evidence="2">The sequence shown here is derived from an EMBL/GenBank/DDBJ whole genome shotgun (WGS) entry which is preliminary data.</text>
</comment>
<dbReference type="Proteomes" id="UP001501692">
    <property type="component" value="Unassembled WGS sequence"/>
</dbReference>
<protein>
    <recommendedName>
        <fullName evidence="4">DUF3157 family protein</fullName>
    </recommendedName>
</protein>
<dbReference type="InterPro" id="IPR021501">
    <property type="entry name" value="DUF3157"/>
</dbReference>
<dbReference type="RefSeq" id="WP_345166410.1">
    <property type="nucleotide sequence ID" value="NZ_BAABJK010000004.1"/>
</dbReference>
<accession>A0ABP9HBC2</accession>
<name>A0ABP9HBC2_9FLAO</name>
<proteinExistence type="predicted"/>
<dbReference type="Pfam" id="PF11355">
    <property type="entry name" value="DUF3157"/>
    <property type="match status" value="1"/>
</dbReference>
<keyword evidence="1" id="KW-0732">Signal</keyword>